<evidence type="ECO:0000313" key="6">
    <source>
        <dbReference type="Proteomes" id="UP001519295"/>
    </source>
</evidence>
<dbReference type="PANTHER" id="PTHR43343">
    <property type="entry name" value="PEPTIDASE S12"/>
    <property type="match status" value="1"/>
</dbReference>
<dbReference type="Pfam" id="PF13365">
    <property type="entry name" value="Trypsin_2"/>
    <property type="match status" value="1"/>
</dbReference>
<protein>
    <submittedName>
        <fullName evidence="5">S1-C subfamily serine protease</fullName>
    </submittedName>
</protein>
<accession>A0ABS4VY89</accession>
<dbReference type="InterPro" id="IPR009003">
    <property type="entry name" value="Peptidase_S1_PA"/>
</dbReference>
<dbReference type="InterPro" id="IPR001478">
    <property type="entry name" value="PDZ"/>
</dbReference>
<dbReference type="GO" id="GO:0008233">
    <property type="term" value="F:peptidase activity"/>
    <property type="evidence" value="ECO:0007669"/>
    <property type="project" value="UniProtKB-KW"/>
</dbReference>
<dbReference type="InterPro" id="IPR051201">
    <property type="entry name" value="Chloro_Bact_Ser_Proteases"/>
</dbReference>
<feature type="domain" description="PDZ" evidence="4">
    <location>
        <begin position="244"/>
        <end position="320"/>
    </location>
</feature>
<dbReference type="EMBL" id="JAGINU010000001">
    <property type="protein sequence ID" value="MBP2368922.1"/>
    <property type="molecule type" value="Genomic_DNA"/>
</dbReference>
<sequence length="335" mass="33047">MTALLGAALVLAAGGLAGCTTAPPAPDGAAPAPAPAPEVSAVEVVARLTPSVVTVRLPSGGLGSGVVYRPDVVVTNQHVVGDARDVVIDYADGTSSPGTVLATDRISDIAVVRTARGGLPVPEYRTELPRPGEPVLAIGSPLGLEGTVTSGIVSAVNRQVPGSATGGTPLVDMIQIDAPISPGNSGGALLDGSGRVIGINEAYLPPQSGAVALGFAIPAATAVDVADQLLADGTASHSYLGLVPAPLTPQIRSALGVRAEQGALVARLDPDGPAAAAGVRPGDVLVAIGESPVATVTDLHAALRAIEPGTATTLTVLRGEQRSELPVTIGNRPGS</sequence>
<dbReference type="Proteomes" id="UP001519295">
    <property type="component" value="Unassembled WGS sequence"/>
</dbReference>
<dbReference type="Gene3D" id="2.40.10.120">
    <property type="match status" value="1"/>
</dbReference>
<dbReference type="PROSITE" id="PS50106">
    <property type="entry name" value="PDZ"/>
    <property type="match status" value="1"/>
</dbReference>
<dbReference type="PANTHER" id="PTHR43343:SF3">
    <property type="entry name" value="PROTEASE DO-LIKE 8, CHLOROPLASTIC"/>
    <property type="match status" value="1"/>
</dbReference>
<evidence type="ECO:0000256" key="1">
    <source>
        <dbReference type="ARBA" id="ARBA00022670"/>
    </source>
</evidence>
<evidence type="ECO:0000313" key="5">
    <source>
        <dbReference type="EMBL" id="MBP2368922.1"/>
    </source>
</evidence>
<dbReference type="Gene3D" id="2.30.42.10">
    <property type="match status" value="1"/>
</dbReference>
<feature type="signal peptide" evidence="3">
    <location>
        <begin position="1"/>
        <end position="22"/>
    </location>
</feature>
<dbReference type="SMART" id="SM00228">
    <property type="entry name" value="PDZ"/>
    <property type="match status" value="1"/>
</dbReference>
<keyword evidence="6" id="KW-1185">Reference proteome</keyword>
<dbReference type="GO" id="GO:0006508">
    <property type="term" value="P:proteolysis"/>
    <property type="evidence" value="ECO:0007669"/>
    <property type="project" value="UniProtKB-KW"/>
</dbReference>
<keyword evidence="2" id="KW-0378">Hydrolase</keyword>
<name>A0ABS4VY89_9PSEU</name>
<dbReference type="PRINTS" id="PR00834">
    <property type="entry name" value="PROTEASES2C"/>
</dbReference>
<reference evidence="5 6" key="1">
    <citation type="submission" date="2021-03" db="EMBL/GenBank/DDBJ databases">
        <title>Sequencing the genomes of 1000 actinobacteria strains.</title>
        <authorList>
            <person name="Klenk H.-P."/>
        </authorList>
    </citation>
    <scope>NUCLEOTIDE SEQUENCE [LARGE SCALE GENOMIC DNA]</scope>
    <source>
        <strain evidence="5 6">DSM 45256</strain>
    </source>
</reference>
<proteinExistence type="predicted"/>
<dbReference type="SUPFAM" id="SSF50156">
    <property type="entry name" value="PDZ domain-like"/>
    <property type="match status" value="1"/>
</dbReference>
<organism evidence="5 6">
    <name type="scientific">Pseudonocardia parietis</name>
    <dbReference type="NCBI Taxonomy" id="570936"/>
    <lineage>
        <taxon>Bacteria</taxon>
        <taxon>Bacillati</taxon>
        <taxon>Actinomycetota</taxon>
        <taxon>Actinomycetes</taxon>
        <taxon>Pseudonocardiales</taxon>
        <taxon>Pseudonocardiaceae</taxon>
        <taxon>Pseudonocardia</taxon>
    </lineage>
</organism>
<keyword evidence="1 5" id="KW-0645">Protease</keyword>
<dbReference type="SUPFAM" id="SSF50494">
    <property type="entry name" value="Trypsin-like serine proteases"/>
    <property type="match status" value="1"/>
</dbReference>
<dbReference type="RefSeq" id="WP_307862538.1">
    <property type="nucleotide sequence ID" value="NZ_JAGINU010000001.1"/>
</dbReference>
<evidence type="ECO:0000256" key="3">
    <source>
        <dbReference type="SAM" id="SignalP"/>
    </source>
</evidence>
<evidence type="ECO:0000259" key="4">
    <source>
        <dbReference type="PROSITE" id="PS50106"/>
    </source>
</evidence>
<keyword evidence="3" id="KW-0732">Signal</keyword>
<evidence type="ECO:0000256" key="2">
    <source>
        <dbReference type="ARBA" id="ARBA00022801"/>
    </source>
</evidence>
<dbReference type="Pfam" id="PF13180">
    <property type="entry name" value="PDZ_2"/>
    <property type="match status" value="1"/>
</dbReference>
<gene>
    <name evidence="5" type="ORF">JOF36_004618</name>
</gene>
<comment type="caution">
    <text evidence="5">The sequence shown here is derived from an EMBL/GenBank/DDBJ whole genome shotgun (WGS) entry which is preliminary data.</text>
</comment>
<dbReference type="InterPro" id="IPR001940">
    <property type="entry name" value="Peptidase_S1C"/>
</dbReference>
<feature type="chain" id="PRO_5047251550" evidence="3">
    <location>
        <begin position="23"/>
        <end position="335"/>
    </location>
</feature>
<dbReference type="InterPro" id="IPR036034">
    <property type="entry name" value="PDZ_sf"/>
</dbReference>